<sequence>MILKAISLVRLFLPLSSVRCKKRKKKHAVWPSLGKNHAHDKIRTFFVFLEEPFYFPAAARNSKFHEKPFREMPAHDLWRFGLSLAVVVCSIAQLRNRFSPFFISFST</sequence>
<dbReference type="AlphaFoldDB" id="A0AAV2AVE5"/>
<dbReference type="EMBL" id="CAXIEN010000217">
    <property type="protein sequence ID" value="CAL1287415.1"/>
    <property type="molecule type" value="Genomic_DNA"/>
</dbReference>
<accession>A0AAV2AVE5</accession>
<keyword evidence="3" id="KW-1185">Reference proteome</keyword>
<evidence type="ECO:0000256" key="1">
    <source>
        <dbReference type="SAM" id="SignalP"/>
    </source>
</evidence>
<proteinExistence type="predicted"/>
<comment type="caution">
    <text evidence="2">The sequence shown here is derived from an EMBL/GenBank/DDBJ whole genome shotgun (WGS) entry which is preliminary data.</text>
</comment>
<evidence type="ECO:0000313" key="3">
    <source>
        <dbReference type="Proteomes" id="UP001497382"/>
    </source>
</evidence>
<organism evidence="2 3">
    <name type="scientific">Larinioides sclopetarius</name>
    <dbReference type="NCBI Taxonomy" id="280406"/>
    <lineage>
        <taxon>Eukaryota</taxon>
        <taxon>Metazoa</taxon>
        <taxon>Ecdysozoa</taxon>
        <taxon>Arthropoda</taxon>
        <taxon>Chelicerata</taxon>
        <taxon>Arachnida</taxon>
        <taxon>Araneae</taxon>
        <taxon>Araneomorphae</taxon>
        <taxon>Entelegynae</taxon>
        <taxon>Araneoidea</taxon>
        <taxon>Araneidae</taxon>
        <taxon>Larinioides</taxon>
    </lineage>
</organism>
<feature type="non-terminal residue" evidence="2">
    <location>
        <position position="107"/>
    </location>
</feature>
<name>A0AAV2AVE5_9ARAC</name>
<feature type="chain" id="PRO_5043819313" description="Secreted protein" evidence="1">
    <location>
        <begin position="21"/>
        <end position="107"/>
    </location>
</feature>
<gene>
    <name evidence="2" type="ORF">LARSCL_LOCUS14818</name>
</gene>
<reference evidence="2 3" key="1">
    <citation type="submission" date="2024-04" db="EMBL/GenBank/DDBJ databases">
        <authorList>
            <person name="Rising A."/>
            <person name="Reimegard J."/>
            <person name="Sonavane S."/>
            <person name="Akerstrom W."/>
            <person name="Nylinder S."/>
            <person name="Hedman E."/>
            <person name="Kallberg Y."/>
        </authorList>
    </citation>
    <scope>NUCLEOTIDE SEQUENCE [LARGE SCALE GENOMIC DNA]</scope>
</reference>
<evidence type="ECO:0000313" key="2">
    <source>
        <dbReference type="EMBL" id="CAL1287415.1"/>
    </source>
</evidence>
<dbReference type="Proteomes" id="UP001497382">
    <property type="component" value="Unassembled WGS sequence"/>
</dbReference>
<feature type="signal peptide" evidence="1">
    <location>
        <begin position="1"/>
        <end position="20"/>
    </location>
</feature>
<keyword evidence="1" id="KW-0732">Signal</keyword>
<protein>
    <recommendedName>
        <fullName evidence="4">Secreted protein</fullName>
    </recommendedName>
</protein>
<evidence type="ECO:0008006" key="4">
    <source>
        <dbReference type="Google" id="ProtNLM"/>
    </source>
</evidence>